<evidence type="ECO:0000256" key="3">
    <source>
        <dbReference type="ARBA" id="ARBA00022723"/>
    </source>
</evidence>
<protein>
    <submittedName>
        <fullName evidence="13">Zinc finger protein</fullName>
    </submittedName>
</protein>
<keyword evidence="5 11" id="KW-0863">Zinc-finger</keyword>
<sequence>MESGSSIIGQHLFFSSNIQLNHTYGQIYGIEVKVQKVMSLLTEVYKDLQELKTDSPDRQNPFSQSQLITSHDLSRQNLASLHYTNETNQEGITVVNLVGNKDIVNPCKCHMCDKVFEDRLKLRNHLRIHKQTKKYICDICTHGFPVPSKLKEHMRTHTGERPYQCELCMRCFTKSSSLKRHKRIHKKIVPPDCPSLSTMQDQVVQNVEELLSPAFKVEQIGPESPLITFDENFHAHTESELSSGSASP</sequence>
<evidence type="ECO:0000256" key="10">
    <source>
        <dbReference type="ARBA" id="ARBA00023242"/>
    </source>
</evidence>
<dbReference type="GO" id="GO:0008270">
    <property type="term" value="F:zinc ion binding"/>
    <property type="evidence" value="ECO:0007669"/>
    <property type="project" value="UniProtKB-KW"/>
</dbReference>
<evidence type="ECO:0000313" key="13">
    <source>
        <dbReference type="EMBL" id="KAI6655173.1"/>
    </source>
</evidence>
<evidence type="ECO:0000256" key="5">
    <source>
        <dbReference type="ARBA" id="ARBA00022771"/>
    </source>
</evidence>
<comment type="caution">
    <text evidence="13">The sequence shown here is derived from an EMBL/GenBank/DDBJ whole genome shotgun (WGS) entry which is preliminary data.</text>
</comment>
<evidence type="ECO:0000256" key="11">
    <source>
        <dbReference type="PROSITE-ProRule" id="PRU00042"/>
    </source>
</evidence>
<evidence type="ECO:0000256" key="4">
    <source>
        <dbReference type="ARBA" id="ARBA00022737"/>
    </source>
</evidence>
<dbReference type="PROSITE" id="PS00028">
    <property type="entry name" value="ZINC_FINGER_C2H2_1"/>
    <property type="match status" value="3"/>
</dbReference>
<proteinExistence type="inferred from homology"/>
<dbReference type="InterPro" id="IPR052795">
    <property type="entry name" value="RREB1"/>
</dbReference>
<keyword evidence="9" id="KW-0804">Transcription</keyword>
<evidence type="ECO:0000256" key="2">
    <source>
        <dbReference type="ARBA" id="ARBA00006991"/>
    </source>
</evidence>
<dbReference type="FunFam" id="3.30.160.60:FF:001370">
    <property type="entry name" value="Zinc finger protein"/>
    <property type="match status" value="1"/>
</dbReference>
<dbReference type="GO" id="GO:0000978">
    <property type="term" value="F:RNA polymerase II cis-regulatory region sequence-specific DNA binding"/>
    <property type="evidence" value="ECO:0007669"/>
    <property type="project" value="TreeGrafter"/>
</dbReference>
<keyword evidence="8" id="KW-0238">DNA-binding</keyword>
<evidence type="ECO:0000256" key="9">
    <source>
        <dbReference type="ARBA" id="ARBA00023163"/>
    </source>
</evidence>
<dbReference type="PANTHER" id="PTHR46451">
    <property type="entry name" value="RAS-RESPONSIVE ELEMENT-BINDING PROTEIN 1"/>
    <property type="match status" value="1"/>
</dbReference>
<evidence type="ECO:0000313" key="14">
    <source>
        <dbReference type="Proteomes" id="UP001165289"/>
    </source>
</evidence>
<evidence type="ECO:0000256" key="7">
    <source>
        <dbReference type="ARBA" id="ARBA00023015"/>
    </source>
</evidence>
<dbReference type="SUPFAM" id="SSF57667">
    <property type="entry name" value="beta-beta-alpha zinc fingers"/>
    <property type="match status" value="2"/>
</dbReference>
<keyword evidence="6" id="KW-0862">Zinc</keyword>
<dbReference type="InterPro" id="IPR036236">
    <property type="entry name" value="Znf_C2H2_sf"/>
</dbReference>
<dbReference type="SMART" id="SM00355">
    <property type="entry name" value="ZnF_C2H2"/>
    <property type="match status" value="3"/>
</dbReference>
<dbReference type="PANTHER" id="PTHR46451:SF1">
    <property type="entry name" value="RAS-RESPONSIVE ELEMENT-BINDING PROTEIN 1"/>
    <property type="match status" value="1"/>
</dbReference>
<feature type="domain" description="C2H2-type" evidence="12">
    <location>
        <begin position="163"/>
        <end position="190"/>
    </location>
</feature>
<dbReference type="Gene3D" id="3.30.160.60">
    <property type="entry name" value="Classic Zinc Finger"/>
    <property type="match status" value="3"/>
</dbReference>
<comment type="similarity">
    <text evidence="2">Belongs to the krueppel C2H2-type zinc-finger protein family.</text>
</comment>
<evidence type="ECO:0000256" key="1">
    <source>
        <dbReference type="ARBA" id="ARBA00004123"/>
    </source>
</evidence>
<feature type="domain" description="C2H2-type" evidence="12">
    <location>
        <begin position="107"/>
        <end position="134"/>
    </location>
</feature>
<dbReference type="Proteomes" id="UP001165289">
    <property type="component" value="Unassembled WGS sequence"/>
</dbReference>
<keyword evidence="3" id="KW-0479">Metal-binding</keyword>
<evidence type="ECO:0000256" key="8">
    <source>
        <dbReference type="ARBA" id="ARBA00023125"/>
    </source>
</evidence>
<dbReference type="EMBL" id="JAKMXF010000210">
    <property type="protein sequence ID" value="KAI6655173.1"/>
    <property type="molecule type" value="Genomic_DNA"/>
</dbReference>
<dbReference type="FunFam" id="3.30.160.60:FF:000557">
    <property type="entry name" value="zinc finger and SCAN domain-containing protein 29"/>
    <property type="match status" value="1"/>
</dbReference>
<reference evidence="13 14" key="1">
    <citation type="journal article" date="2023" name="BMC Biol.">
        <title>The compact genome of the sponge Oopsacas minuta (Hexactinellida) is lacking key metazoan core genes.</title>
        <authorList>
            <person name="Santini S."/>
            <person name="Schenkelaars Q."/>
            <person name="Jourda C."/>
            <person name="Duchesne M."/>
            <person name="Belahbib H."/>
            <person name="Rocher C."/>
            <person name="Selva M."/>
            <person name="Riesgo A."/>
            <person name="Vervoort M."/>
            <person name="Leys S.P."/>
            <person name="Kodjabachian L."/>
            <person name="Le Bivic A."/>
            <person name="Borchiellini C."/>
            <person name="Claverie J.M."/>
            <person name="Renard E."/>
        </authorList>
    </citation>
    <scope>NUCLEOTIDE SEQUENCE [LARGE SCALE GENOMIC DNA]</scope>
    <source>
        <strain evidence="13">SPO-2</strain>
    </source>
</reference>
<keyword evidence="7" id="KW-0805">Transcription regulation</keyword>
<dbReference type="GO" id="GO:0001228">
    <property type="term" value="F:DNA-binding transcription activator activity, RNA polymerase II-specific"/>
    <property type="evidence" value="ECO:0007669"/>
    <property type="project" value="TreeGrafter"/>
</dbReference>
<dbReference type="Pfam" id="PF00096">
    <property type="entry name" value="zf-C2H2"/>
    <property type="match status" value="3"/>
</dbReference>
<dbReference type="InterPro" id="IPR013087">
    <property type="entry name" value="Znf_C2H2_type"/>
</dbReference>
<organism evidence="13 14">
    <name type="scientific">Oopsacas minuta</name>
    <dbReference type="NCBI Taxonomy" id="111878"/>
    <lineage>
        <taxon>Eukaryota</taxon>
        <taxon>Metazoa</taxon>
        <taxon>Porifera</taxon>
        <taxon>Hexactinellida</taxon>
        <taxon>Hexasterophora</taxon>
        <taxon>Lyssacinosida</taxon>
        <taxon>Leucopsacidae</taxon>
        <taxon>Oopsacas</taxon>
    </lineage>
</organism>
<keyword evidence="4" id="KW-0677">Repeat</keyword>
<feature type="domain" description="C2H2-type" evidence="12">
    <location>
        <begin position="135"/>
        <end position="162"/>
    </location>
</feature>
<dbReference type="AlphaFoldDB" id="A0AAV7K1V0"/>
<dbReference type="GO" id="GO:0005634">
    <property type="term" value="C:nucleus"/>
    <property type="evidence" value="ECO:0007669"/>
    <property type="project" value="UniProtKB-SubCell"/>
</dbReference>
<keyword evidence="14" id="KW-1185">Reference proteome</keyword>
<name>A0AAV7K1V0_9METZ</name>
<dbReference type="PROSITE" id="PS50157">
    <property type="entry name" value="ZINC_FINGER_C2H2_2"/>
    <property type="match status" value="3"/>
</dbReference>
<gene>
    <name evidence="13" type="ORF">LOD99_2462</name>
</gene>
<evidence type="ECO:0000259" key="12">
    <source>
        <dbReference type="PROSITE" id="PS50157"/>
    </source>
</evidence>
<keyword evidence="10" id="KW-0539">Nucleus</keyword>
<comment type="subcellular location">
    <subcellularLocation>
        <location evidence="1">Nucleus</location>
    </subcellularLocation>
</comment>
<accession>A0AAV7K1V0</accession>
<evidence type="ECO:0000256" key="6">
    <source>
        <dbReference type="ARBA" id="ARBA00022833"/>
    </source>
</evidence>